<protein>
    <submittedName>
        <fullName evidence="2">Uncharacterized protein</fullName>
    </submittedName>
</protein>
<accession>A0A0V1KNH8</accession>
<evidence type="ECO:0000313" key="3">
    <source>
        <dbReference type="Proteomes" id="UP000054721"/>
    </source>
</evidence>
<sequence length="187" mass="21991">MLLPQQFEIFKCFLFPPICRSQDSSFSLRSLENKISLYERTCAKTLWSRSIIFMLIVICIFCAQANFLQHCVIPFRFSAFLNPSAMSFVFKTSDFGNFLWKLMMPYGMILFYTSCLLCKSFKIKDYKYFHPNLILRCTSVASHRDETESQFVLSNSRPCDDIYSRKTYANAHMKRSKRLSNCCINQK</sequence>
<keyword evidence="1" id="KW-0812">Transmembrane</keyword>
<keyword evidence="1" id="KW-0472">Membrane</keyword>
<proteinExistence type="predicted"/>
<evidence type="ECO:0000313" key="2">
    <source>
        <dbReference type="EMBL" id="KRZ48476.1"/>
    </source>
</evidence>
<feature type="transmembrane region" description="Helical" evidence="1">
    <location>
        <begin position="98"/>
        <end position="118"/>
    </location>
</feature>
<dbReference type="Proteomes" id="UP000054721">
    <property type="component" value="Unassembled WGS sequence"/>
</dbReference>
<gene>
    <name evidence="2" type="ORF">T02_4809</name>
</gene>
<keyword evidence="1" id="KW-1133">Transmembrane helix</keyword>
<name>A0A0V1KNH8_9BILA</name>
<dbReference type="EMBL" id="JYDW01000400">
    <property type="protein sequence ID" value="KRZ48476.1"/>
    <property type="molecule type" value="Genomic_DNA"/>
</dbReference>
<reference evidence="2 3" key="1">
    <citation type="submission" date="2015-05" db="EMBL/GenBank/DDBJ databases">
        <title>Evolution of Trichinella species and genotypes.</title>
        <authorList>
            <person name="Korhonen P.K."/>
            <person name="Edoardo P."/>
            <person name="Giuseppe L.R."/>
            <person name="Gasser R.B."/>
        </authorList>
    </citation>
    <scope>NUCLEOTIDE SEQUENCE [LARGE SCALE GENOMIC DNA]</scope>
    <source>
        <strain evidence="2">ISS10</strain>
    </source>
</reference>
<comment type="caution">
    <text evidence="2">The sequence shown here is derived from an EMBL/GenBank/DDBJ whole genome shotgun (WGS) entry which is preliminary data.</text>
</comment>
<organism evidence="2 3">
    <name type="scientific">Trichinella nativa</name>
    <dbReference type="NCBI Taxonomy" id="6335"/>
    <lineage>
        <taxon>Eukaryota</taxon>
        <taxon>Metazoa</taxon>
        <taxon>Ecdysozoa</taxon>
        <taxon>Nematoda</taxon>
        <taxon>Enoplea</taxon>
        <taxon>Dorylaimia</taxon>
        <taxon>Trichinellida</taxon>
        <taxon>Trichinellidae</taxon>
        <taxon>Trichinella</taxon>
    </lineage>
</organism>
<dbReference type="OrthoDB" id="5873870at2759"/>
<evidence type="ECO:0000256" key="1">
    <source>
        <dbReference type="SAM" id="Phobius"/>
    </source>
</evidence>
<feature type="transmembrane region" description="Helical" evidence="1">
    <location>
        <begin position="51"/>
        <end position="78"/>
    </location>
</feature>
<dbReference type="AlphaFoldDB" id="A0A0V1KNH8"/>
<keyword evidence="3" id="KW-1185">Reference proteome</keyword>